<protein>
    <submittedName>
        <fullName evidence="1">Uncharacterized protein</fullName>
    </submittedName>
</protein>
<comment type="caution">
    <text evidence="1">The sequence shown here is derived from an EMBL/GenBank/DDBJ whole genome shotgun (WGS) entry which is preliminary data.</text>
</comment>
<dbReference type="EMBL" id="CAOQHR010000008">
    <property type="protein sequence ID" value="CAI6338860.1"/>
    <property type="molecule type" value="Genomic_DNA"/>
</dbReference>
<keyword evidence="2" id="KW-1185">Reference proteome</keyword>
<evidence type="ECO:0000313" key="2">
    <source>
        <dbReference type="Proteomes" id="UP001152607"/>
    </source>
</evidence>
<accession>A0A9W4UMT7</accession>
<sequence>MKWKLHNSPHLPPCQRLKTAYLLSQSTSPSNSSLRLLSYKEKTVQRRQIALVVVVVLVGQRRWRRTLLHRLLGRFLDLRRSGRLLHFLLWCSFLRWLLGSFGPSSSSGGGITFLSGSLFSTRSGSGGIRRMPLLN</sequence>
<organism evidence="1 2">
    <name type="scientific">Periconia digitata</name>
    <dbReference type="NCBI Taxonomy" id="1303443"/>
    <lineage>
        <taxon>Eukaryota</taxon>
        <taxon>Fungi</taxon>
        <taxon>Dikarya</taxon>
        <taxon>Ascomycota</taxon>
        <taxon>Pezizomycotina</taxon>
        <taxon>Dothideomycetes</taxon>
        <taxon>Pleosporomycetidae</taxon>
        <taxon>Pleosporales</taxon>
        <taxon>Massarineae</taxon>
        <taxon>Periconiaceae</taxon>
        <taxon>Periconia</taxon>
    </lineage>
</organism>
<reference evidence="1" key="1">
    <citation type="submission" date="2023-01" db="EMBL/GenBank/DDBJ databases">
        <authorList>
            <person name="Van Ghelder C."/>
            <person name="Rancurel C."/>
        </authorList>
    </citation>
    <scope>NUCLEOTIDE SEQUENCE</scope>
    <source>
        <strain evidence="1">CNCM I-4278</strain>
    </source>
</reference>
<proteinExistence type="predicted"/>
<dbReference type="AlphaFoldDB" id="A0A9W4UMT7"/>
<name>A0A9W4UMT7_9PLEO</name>
<gene>
    <name evidence="1" type="ORF">PDIGIT_LOCUS11996</name>
</gene>
<evidence type="ECO:0000313" key="1">
    <source>
        <dbReference type="EMBL" id="CAI6338860.1"/>
    </source>
</evidence>
<dbReference type="Proteomes" id="UP001152607">
    <property type="component" value="Unassembled WGS sequence"/>
</dbReference>